<dbReference type="InterPro" id="IPR038765">
    <property type="entry name" value="Papain-like_cys_pep_sf"/>
</dbReference>
<feature type="domain" description="NACHT" evidence="11">
    <location>
        <begin position="686"/>
        <end position="814"/>
    </location>
</feature>
<dbReference type="Gene3D" id="1.10.10.10">
    <property type="entry name" value="Winged helix-like DNA-binding domain superfamily/Winged helix DNA-binding domain"/>
    <property type="match status" value="1"/>
</dbReference>
<feature type="compositionally biased region" description="Polar residues" evidence="9">
    <location>
        <begin position="214"/>
        <end position="231"/>
    </location>
</feature>
<dbReference type="Proteomes" id="UP001165289">
    <property type="component" value="Unassembled WGS sequence"/>
</dbReference>
<organism evidence="12 13">
    <name type="scientific">Oopsacas minuta</name>
    <dbReference type="NCBI Taxonomy" id="111878"/>
    <lineage>
        <taxon>Eukaryota</taxon>
        <taxon>Metazoa</taxon>
        <taxon>Porifera</taxon>
        <taxon>Hexactinellida</taxon>
        <taxon>Hexasterophora</taxon>
        <taxon>Lyssacinosida</taxon>
        <taxon>Leucopsacidae</taxon>
        <taxon>Oopsacas</taxon>
    </lineage>
</organism>
<dbReference type="Gene3D" id="3.40.50.300">
    <property type="entry name" value="P-loop containing nucleotide triphosphate hydrolases"/>
    <property type="match status" value="1"/>
</dbReference>
<dbReference type="CDD" id="cd00044">
    <property type="entry name" value="CysPc"/>
    <property type="match status" value="1"/>
</dbReference>
<dbReference type="InterPro" id="IPR003959">
    <property type="entry name" value="ATPase_AAA_core"/>
</dbReference>
<evidence type="ECO:0000256" key="3">
    <source>
        <dbReference type="ARBA" id="ARBA00022670"/>
    </source>
</evidence>
<dbReference type="SUPFAM" id="SSF54001">
    <property type="entry name" value="Cysteine proteinases"/>
    <property type="match status" value="1"/>
</dbReference>
<reference evidence="12 13" key="1">
    <citation type="journal article" date="2023" name="BMC Biol.">
        <title>The compact genome of the sponge Oopsacas minuta (Hexactinellida) is lacking key metazoan core genes.</title>
        <authorList>
            <person name="Santini S."/>
            <person name="Schenkelaars Q."/>
            <person name="Jourda C."/>
            <person name="Duchesne M."/>
            <person name="Belahbib H."/>
            <person name="Rocher C."/>
            <person name="Selva M."/>
            <person name="Riesgo A."/>
            <person name="Vervoort M."/>
            <person name="Leys S.P."/>
            <person name="Kodjabachian L."/>
            <person name="Le Bivic A."/>
            <person name="Borchiellini C."/>
            <person name="Claverie J.M."/>
            <person name="Renard E."/>
        </authorList>
    </citation>
    <scope>NUCLEOTIDE SEQUENCE [LARGE SCALE GENOMIC DNA]</scope>
    <source>
        <strain evidence="12">SPO-2</strain>
    </source>
</reference>
<evidence type="ECO:0000313" key="13">
    <source>
        <dbReference type="Proteomes" id="UP001165289"/>
    </source>
</evidence>
<dbReference type="Pfam" id="PF09079">
    <property type="entry name" value="WHD_Cdc6"/>
    <property type="match status" value="1"/>
</dbReference>
<protein>
    <submittedName>
        <fullName evidence="12">Calpain-7-like</fullName>
    </submittedName>
</protein>
<dbReference type="Pfam" id="PF04212">
    <property type="entry name" value="MIT"/>
    <property type="match status" value="1"/>
</dbReference>
<name>A0AAV7JV72_9METZ</name>
<dbReference type="PROSITE" id="PS50837">
    <property type="entry name" value="NACHT"/>
    <property type="match status" value="1"/>
</dbReference>
<dbReference type="CDD" id="cd00009">
    <property type="entry name" value="AAA"/>
    <property type="match status" value="1"/>
</dbReference>
<dbReference type="SMART" id="SM00230">
    <property type="entry name" value="CysPc"/>
    <property type="match status" value="1"/>
</dbReference>
<evidence type="ECO:0000256" key="2">
    <source>
        <dbReference type="ARBA" id="ARBA00007623"/>
    </source>
</evidence>
<dbReference type="InterPro" id="IPR003593">
    <property type="entry name" value="AAA+_ATPase"/>
</dbReference>
<dbReference type="SUPFAM" id="SSF116846">
    <property type="entry name" value="MIT domain"/>
    <property type="match status" value="1"/>
</dbReference>
<keyword evidence="4" id="KW-0235">DNA replication</keyword>
<evidence type="ECO:0000256" key="5">
    <source>
        <dbReference type="ARBA" id="ARBA00022801"/>
    </source>
</evidence>
<dbReference type="SUPFAM" id="SSF46785">
    <property type="entry name" value="Winged helix' DNA-binding domain"/>
    <property type="match status" value="1"/>
</dbReference>
<proteinExistence type="inferred from homology"/>
<evidence type="ECO:0000256" key="9">
    <source>
        <dbReference type="SAM" id="MobiDB-lite"/>
    </source>
</evidence>
<dbReference type="InterPro" id="IPR001300">
    <property type="entry name" value="Peptidase_C2_calpain_cat"/>
</dbReference>
<feature type="domain" description="Calpain catalytic" evidence="10">
    <location>
        <begin position="338"/>
        <end position="576"/>
    </location>
</feature>
<dbReference type="GO" id="GO:0004198">
    <property type="term" value="F:calcium-dependent cysteine-type endopeptidase activity"/>
    <property type="evidence" value="ECO:0007669"/>
    <property type="project" value="InterPro"/>
</dbReference>
<evidence type="ECO:0000313" key="12">
    <source>
        <dbReference type="EMBL" id="KAI6652802.1"/>
    </source>
</evidence>
<dbReference type="InterPro" id="IPR022684">
    <property type="entry name" value="Calpain_cysteine_protease"/>
</dbReference>
<evidence type="ECO:0000256" key="6">
    <source>
        <dbReference type="ARBA" id="ARBA00022807"/>
    </source>
</evidence>
<evidence type="ECO:0000259" key="11">
    <source>
        <dbReference type="PROSITE" id="PS50837"/>
    </source>
</evidence>
<dbReference type="InterPro" id="IPR051297">
    <property type="entry name" value="PalB/RIM13"/>
</dbReference>
<dbReference type="EMBL" id="JAKMXF010000297">
    <property type="protein sequence ID" value="KAI6652802.1"/>
    <property type="molecule type" value="Genomic_DNA"/>
</dbReference>
<dbReference type="CDD" id="cd08768">
    <property type="entry name" value="Cdc6_C"/>
    <property type="match status" value="1"/>
</dbReference>
<dbReference type="InterPro" id="IPR036181">
    <property type="entry name" value="MIT_dom_sf"/>
</dbReference>
<dbReference type="Gene3D" id="1.10.8.60">
    <property type="match status" value="1"/>
</dbReference>
<dbReference type="GO" id="GO:0016887">
    <property type="term" value="F:ATP hydrolysis activity"/>
    <property type="evidence" value="ECO:0007669"/>
    <property type="project" value="InterPro"/>
</dbReference>
<comment type="similarity">
    <text evidence="2">Belongs to the peptidase C2 family.</text>
</comment>
<dbReference type="Pfam" id="PF00648">
    <property type="entry name" value="Peptidase_C2"/>
    <property type="match status" value="1"/>
</dbReference>
<dbReference type="SUPFAM" id="SSF52540">
    <property type="entry name" value="P-loop containing nucleoside triphosphate hydrolases"/>
    <property type="match status" value="1"/>
</dbReference>
<evidence type="ECO:0000259" key="10">
    <source>
        <dbReference type="PROSITE" id="PS50203"/>
    </source>
</evidence>
<dbReference type="InterPro" id="IPR036390">
    <property type="entry name" value="WH_DNA-bd_sf"/>
</dbReference>
<comment type="caution">
    <text evidence="12">The sequence shown here is derived from an EMBL/GenBank/DDBJ whole genome shotgun (WGS) entry which is preliminary data.</text>
</comment>
<dbReference type="GO" id="GO:0005524">
    <property type="term" value="F:ATP binding"/>
    <property type="evidence" value="ECO:0007669"/>
    <property type="project" value="InterPro"/>
</dbReference>
<dbReference type="PANTHER" id="PTHR46143">
    <property type="entry name" value="CALPAIN-7"/>
    <property type="match status" value="1"/>
</dbReference>
<dbReference type="GO" id="GO:0006508">
    <property type="term" value="P:proteolysis"/>
    <property type="evidence" value="ECO:0007669"/>
    <property type="project" value="UniProtKB-KW"/>
</dbReference>
<feature type="active site" evidence="7 8">
    <location>
        <position position="367"/>
    </location>
</feature>
<feature type="active site" evidence="7 8">
    <location>
        <position position="556"/>
    </location>
</feature>
<dbReference type="InterPro" id="IPR015163">
    <property type="entry name" value="Cdc6_C"/>
</dbReference>
<feature type="active site" evidence="7 8">
    <location>
        <position position="536"/>
    </location>
</feature>
<dbReference type="InterPro" id="IPR036388">
    <property type="entry name" value="WH-like_DNA-bd_sf"/>
</dbReference>
<keyword evidence="3 8" id="KW-0645">Protease</keyword>
<evidence type="ECO:0000256" key="7">
    <source>
        <dbReference type="PIRSR" id="PIRSR622684-1"/>
    </source>
</evidence>
<dbReference type="GO" id="GO:0006260">
    <property type="term" value="P:DNA replication"/>
    <property type="evidence" value="ECO:0007669"/>
    <property type="project" value="UniProtKB-KW"/>
</dbReference>
<accession>A0AAV7JV72</accession>
<feature type="compositionally biased region" description="Low complexity" evidence="9">
    <location>
        <begin position="255"/>
        <end position="269"/>
    </location>
</feature>
<dbReference type="InterPro" id="IPR007330">
    <property type="entry name" value="MIT_dom"/>
</dbReference>
<dbReference type="InterPro" id="IPR054425">
    <property type="entry name" value="Cdc6_ORC1-like_ATPase_lid"/>
</dbReference>
<sequence>MSNFPNSYDPQLQAKQLLEDATIYAKDAITYDQDKKYPSALFFYQEAVSALLRAYSLDPTLKETHTKAKEYLDRADIIKALISENTRTPLNPPEKETTISNLELMIENAKQLEQQSKLNRSLTLYQQVGEMAIAAARASREIKEDRKLLSKQAKIALEGAERIKFTLKERKESSQGSSEKGPQKDYLISFGGEHTRHEGPTHRVAPNKLLSYLGTDTTPYQGLKPKSSSGTDEPRLPPNKLLSYLDADPEPTQVDSNPSDNPQPQQPSSTRRDYASKFSAQELAVLKGTSNINGRVYLPWLDSDLSELIDYRQFTDCFNDPDGLPALAPKQSALLHGWFRPGDICDEPKMVYVVSSASVKQTIVSDCSFVASLGVCAEYEKRFKKRLITRCIYPQNKKGQPIINPYGKYFVCLNLNGCRRRVVIDDRLPIGSSGELLSSYSVNKDEFWVSLLEKAYIKVMGGYDFPGSSSNIDLHALTGWIPERLTLKPHLPEQLKPDQVFKTMLDSFQRGQALLTAATGKISNVDAERAGLVQTHAYAVLDVKEVFGHKLVQLKNPWSHKRWKGNFAADDKASWTPDLKRALGFDQLAAMQLILSHIYIHMPPKSKSKSKPKKKTPKLPDHLINGIDDVIEPPHPSDPTECVTDKISLLKSSLHSSHLTQLSCRESELCQLELFIEDHLDSNLSGALYISGPPGTGKTVCIRHVITQIESRSRPVKKRRKSDKLPPTNIPIIIEVNCMHLSSPTQIFRTLLVYMSIKGSGKAEDKLTRELVGEGQMVLLVLDEVDRLAEGSVGQQVLYSLFSWPTLPNSRLVLIAIANTLDLTDRLLPRLQTRLNSLPTHLSFSSYSHDQLYQILSARLDEISCWEQLISPDSVKLCARKVAAVHGDARKALDVLRRAVELWESQGGDVKVSVPHIARTFSQVCCGTGLGAKSADNDTGEELPIQQKITVCSLLLKVRDRTNKQIKLGALHDTYASVCRERHITPLVQSEFVDLCCLLESRGVLEVKQAKEVRQFVIRLMISEGDVEHALKDQILLSSILAKKPDPVLYDDNYS</sequence>
<keyword evidence="13" id="KW-1185">Reference proteome</keyword>
<dbReference type="Gene3D" id="1.20.58.80">
    <property type="entry name" value="Phosphotransferase system, lactose/cellobiose-type IIA subunit"/>
    <property type="match status" value="1"/>
</dbReference>
<comment type="similarity">
    <text evidence="1">Belongs to the CDC6/cdc18 family.</text>
</comment>
<dbReference type="Pfam" id="PF00004">
    <property type="entry name" value="AAA"/>
    <property type="match status" value="1"/>
</dbReference>
<dbReference type="Pfam" id="PF22606">
    <property type="entry name" value="Cdc6-ORC-like_ATPase_lid"/>
    <property type="match status" value="1"/>
</dbReference>
<keyword evidence="5 8" id="KW-0378">Hydrolase</keyword>
<dbReference type="InterPro" id="IPR007111">
    <property type="entry name" value="NACHT_NTPase"/>
</dbReference>
<dbReference type="PROSITE" id="PS50203">
    <property type="entry name" value="CALPAIN_CAT"/>
    <property type="match status" value="1"/>
</dbReference>
<gene>
    <name evidence="12" type="ORF">LOD99_4188</name>
</gene>
<dbReference type="Gene3D" id="3.90.70.10">
    <property type="entry name" value="Cysteine proteinases"/>
    <property type="match status" value="1"/>
</dbReference>
<feature type="region of interest" description="Disordered" evidence="9">
    <location>
        <begin position="168"/>
        <end position="274"/>
    </location>
</feature>
<dbReference type="AlphaFoldDB" id="A0AAV7JV72"/>
<keyword evidence="6 8" id="KW-0788">Thiol protease</keyword>
<dbReference type="InterPro" id="IPR027417">
    <property type="entry name" value="P-loop_NTPase"/>
</dbReference>
<dbReference type="SMART" id="SM00382">
    <property type="entry name" value="AAA"/>
    <property type="match status" value="1"/>
</dbReference>
<dbReference type="PANTHER" id="PTHR46143:SF1">
    <property type="entry name" value="CALPAIN-7"/>
    <property type="match status" value="1"/>
</dbReference>
<evidence type="ECO:0000256" key="8">
    <source>
        <dbReference type="PROSITE-ProRule" id="PRU00239"/>
    </source>
</evidence>
<dbReference type="SMART" id="SM00745">
    <property type="entry name" value="MIT"/>
    <property type="match status" value="1"/>
</dbReference>
<dbReference type="PRINTS" id="PR00704">
    <property type="entry name" value="CALPAIN"/>
</dbReference>
<evidence type="ECO:0000256" key="1">
    <source>
        <dbReference type="ARBA" id="ARBA00006184"/>
    </source>
</evidence>
<evidence type="ECO:0000256" key="4">
    <source>
        <dbReference type="ARBA" id="ARBA00022705"/>
    </source>
</evidence>
<dbReference type="SMART" id="SM01074">
    <property type="entry name" value="Cdc6_C"/>
    <property type="match status" value="1"/>
</dbReference>